<evidence type="ECO:0000256" key="5">
    <source>
        <dbReference type="ARBA" id="ARBA00022842"/>
    </source>
</evidence>
<dbReference type="GO" id="GO:0005737">
    <property type="term" value="C:cytoplasm"/>
    <property type="evidence" value="ECO:0007669"/>
    <property type="project" value="InterPro"/>
</dbReference>
<organism evidence="6 7">
    <name type="scientific">Candidatus Beckwithbacteria bacterium CG23_combo_of_CG06-09_8_20_14_all_34_8</name>
    <dbReference type="NCBI Taxonomy" id="1974497"/>
    <lineage>
        <taxon>Bacteria</taxon>
        <taxon>Candidatus Beckwithiibacteriota</taxon>
    </lineage>
</organism>
<keyword evidence="5" id="KW-0460">Magnesium</keyword>
<dbReference type="Proteomes" id="UP000229459">
    <property type="component" value="Unassembled WGS sequence"/>
</dbReference>
<keyword evidence="3" id="KW-0479">Metal-binding</keyword>
<dbReference type="SUPFAM" id="SSF50324">
    <property type="entry name" value="Inorganic pyrophosphatase"/>
    <property type="match status" value="1"/>
</dbReference>
<dbReference type="Gene3D" id="3.90.80.10">
    <property type="entry name" value="Inorganic pyrophosphatase"/>
    <property type="match status" value="1"/>
</dbReference>
<reference evidence="6 7" key="1">
    <citation type="submission" date="2017-09" db="EMBL/GenBank/DDBJ databases">
        <title>Depth-based differentiation of microbial function through sediment-hosted aquifers and enrichment of novel symbionts in the deep terrestrial subsurface.</title>
        <authorList>
            <person name="Probst A.J."/>
            <person name="Ladd B."/>
            <person name="Jarett J.K."/>
            <person name="Geller-Mcgrath D.E."/>
            <person name="Sieber C.M."/>
            <person name="Emerson J.B."/>
            <person name="Anantharaman K."/>
            <person name="Thomas B.C."/>
            <person name="Malmstrom R."/>
            <person name="Stieglmeier M."/>
            <person name="Klingl A."/>
            <person name="Woyke T."/>
            <person name="Ryan C.M."/>
            <person name="Banfield J.F."/>
        </authorList>
    </citation>
    <scope>NUCLEOTIDE SEQUENCE [LARGE SCALE GENOMIC DNA]</scope>
    <source>
        <strain evidence="6">CG23_combo_of_CG06-09_8_20_14_all_34_8</strain>
    </source>
</reference>
<dbReference type="PANTHER" id="PTHR10286">
    <property type="entry name" value="INORGANIC PYROPHOSPHATASE"/>
    <property type="match status" value="1"/>
</dbReference>
<evidence type="ECO:0000256" key="2">
    <source>
        <dbReference type="ARBA" id="ARBA00012146"/>
    </source>
</evidence>
<dbReference type="GO" id="GO:0004427">
    <property type="term" value="F:inorganic diphosphate phosphatase activity"/>
    <property type="evidence" value="ECO:0007669"/>
    <property type="project" value="UniProtKB-EC"/>
</dbReference>
<sequence length="158" mass="18046">MSYLACVEIPANTNTKYEMDPKSGRLFVDRFQPTPMEYPENYGYLEGVKSGDGDLADVFVLSNQAIHPGAWIKIKIIGMIDTEDEKGHDPKLLCVAENETIDRTCGKWNDITDIPQERVDRLIHFLQHHKELEPGKWVKVLGLKNKQETVEYLQGLSQ</sequence>
<dbReference type="InterPro" id="IPR036649">
    <property type="entry name" value="Pyrophosphatase_sf"/>
</dbReference>
<name>A0A2H0B6X9_9BACT</name>
<keyword evidence="4" id="KW-0378">Hydrolase</keyword>
<proteinExistence type="predicted"/>
<evidence type="ECO:0000256" key="1">
    <source>
        <dbReference type="ARBA" id="ARBA00001946"/>
    </source>
</evidence>
<evidence type="ECO:0000256" key="4">
    <source>
        <dbReference type="ARBA" id="ARBA00022801"/>
    </source>
</evidence>
<dbReference type="InterPro" id="IPR008162">
    <property type="entry name" value="Pyrophosphatase"/>
</dbReference>
<evidence type="ECO:0000313" key="7">
    <source>
        <dbReference type="Proteomes" id="UP000229459"/>
    </source>
</evidence>
<dbReference type="GO" id="GO:0006796">
    <property type="term" value="P:phosphate-containing compound metabolic process"/>
    <property type="evidence" value="ECO:0007669"/>
    <property type="project" value="InterPro"/>
</dbReference>
<dbReference type="EMBL" id="PCSR01000019">
    <property type="protein sequence ID" value="PIP53453.1"/>
    <property type="molecule type" value="Genomic_DNA"/>
</dbReference>
<protein>
    <recommendedName>
        <fullName evidence="2">inorganic diphosphatase</fullName>
        <ecNumber evidence="2">3.6.1.1</ecNumber>
    </recommendedName>
</protein>
<evidence type="ECO:0000256" key="3">
    <source>
        <dbReference type="ARBA" id="ARBA00022723"/>
    </source>
</evidence>
<dbReference type="Pfam" id="PF00719">
    <property type="entry name" value="Pyrophosphatase"/>
    <property type="match status" value="1"/>
</dbReference>
<evidence type="ECO:0000313" key="6">
    <source>
        <dbReference type="EMBL" id="PIP53453.1"/>
    </source>
</evidence>
<gene>
    <name evidence="6" type="ORF">COX08_00875</name>
</gene>
<comment type="caution">
    <text evidence="6">The sequence shown here is derived from an EMBL/GenBank/DDBJ whole genome shotgun (WGS) entry which is preliminary data.</text>
</comment>
<dbReference type="GO" id="GO:0000287">
    <property type="term" value="F:magnesium ion binding"/>
    <property type="evidence" value="ECO:0007669"/>
    <property type="project" value="InterPro"/>
</dbReference>
<comment type="cofactor">
    <cofactor evidence="1">
        <name>Mg(2+)</name>
        <dbReference type="ChEBI" id="CHEBI:18420"/>
    </cofactor>
</comment>
<dbReference type="EC" id="3.6.1.1" evidence="2"/>
<dbReference type="AlphaFoldDB" id="A0A2H0B6X9"/>
<dbReference type="CDD" id="cd00412">
    <property type="entry name" value="pyrophosphatase"/>
    <property type="match status" value="1"/>
</dbReference>
<accession>A0A2H0B6X9</accession>